<dbReference type="InterPro" id="IPR007511">
    <property type="entry name" value="DUF501"/>
</dbReference>
<gene>
    <name evidence="2" type="ORF">NDES1114_LOCUS18215</name>
</gene>
<dbReference type="PANTHER" id="PTHR37163">
    <property type="entry name" value="CONSERVED PROTEIN"/>
    <property type="match status" value="1"/>
</dbReference>
<dbReference type="EMBL" id="HBGF01027478">
    <property type="protein sequence ID" value="CAD9122689.1"/>
    <property type="molecule type" value="Transcribed_RNA"/>
</dbReference>
<evidence type="ECO:0008006" key="3">
    <source>
        <dbReference type="Google" id="ProtNLM"/>
    </source>
</evidence>
<name>A0A7S1Q820_NEODS</name>
<organism evidence="2">
    <name type="scientific">Neobodo designis</name>
    <name type="common">Flagellated protozoan</name>
    <name type="synonym">Bodo designis</name>
    <dbReference type="NCBI Taxonomy" id="312471"/>
    <lineage>
        <taxon>Eukaryota</taxon>
        <taxon>Discoba</taxon>
        <taxon>Euglenozoa</taxon>
        <taxon>Kinetoplastea</taxon>
        <taxon>Metakinetoplastina</taxon>
        <taxon>Neobodonida</taxon>
        <taxon>Neobodo</taxon>
    </lineage>
</organism>
<protein>
    <recommendedName>
        <fullName evidence="3">DUF501 domain-containing protein</fullName>
    </recommendedName>
</protein>
<evidence type="ECO:0000313" key="2">
    <source>
        <dbReference type="EMBL" id="CAD9122689.1"/>
    </source>
</evidence>
<dbReference type="AlphaFoldDB" id="A0A7S1Q820"/>
<evidence type="ECO:0000256" key="1">
    <source>
        <dbReference type="SAM" id="MobiDB-lite"/>
    </source>
</evidence>
<dbReference type="PANTHER" id="PTHR37163:SF1">
    <property type="entry name" value="DUF501 DOMAIN-CONTAINING PROTEIN"/>
    <property type="match status" value="1"/>
</dbReference>
<accession>A0A7S1Q820</accession>
<feature type="region of interest" description="Disordered" evidence="1">
    <location>
        <begin position="184"/>
        <end position="216"/>
    </location>
</feature>
<sequence>MAHRSRTPPKNAADQSMFRRPDEVAYRAVGSGEPAVTRCTHAGKVKGKKISYIGPTVFWLTHAALANIVARYERFGGVKAVEAMLKEDKAFGELYLASHDAYVAAVLPRLPDEQREFFVEHYSGPNAKGRKYGNAAVGEPLSVKCLHAHVGAALAGVPNPIGAAVCRYTVAMAAALKAREAARRTSSSADADKADDGADATAASSSEPAVPAGDAATMDVTDDFPRNFAAFVARNKKDAFTLEGVDINSADFDVCGAALALVVHFDGHAPSFKKKHRIN</sequence>
<proteinExistence type="predicted"/>
<dbReference type="Pfam" id="PF04417">
    <property type="entry name" value="DUF501"/>
    <property type="match status" value="1"/>
</dbReference>
<reference evidence="2" key="1">
    <citation type="submission" date="2021-01" db="EMBL/GenBank/DDBJ databases">
        <authorList>
            <person name="Corre E."/>
            <person name="Pelletier E."/>
            <person name="Niang G."/>
            <person name="Scheremetjew M."/>
            <person name="Finn R."/>
            <person name="Kale V."/>
            <person name="Holt S."/>
            <person name="Cochrane G."/>
            <person name="Meng A."/>
            <person name="Brown T."/>
            <person name="Cohen L."/>
        </authorList>
    </citation>
    <scope>NUCLEOTIDE SEQUENCE</scope>
    <source>
        <strain evidence="2">CCAP 1951/1</strain>
    </source>
</reference>